<keyword evidence="1" id="KW-0175">Coiled coil</keyword>
<evidence type="ECO:0000313" key="4">
    <source>
        <dbReference type="EMBL" id="KAF2762076.1"/>
    </source>
</evidence>
<accession>A0A6A6WIY8</accession>
<dbReference type="OrthoDB" id="5429395at2759"/>
<reference evidence="4" key="1">
    <citation type="journal article" date="2020" name="Stud. Mycol.">
        <title>101 Dothideomycetes genomes: a test case for predicting lifestyles and emergence of pathogens.</title>
        <authorList>
            <person name="Haridas S."/>
            <person name="Albert R."/>
            <person name="Binder M."/>
            <person name="Bloem J."/>
            <person name="Labutti K."/>
            <person name="Salamov A."/>
            <person name="Andreopoulos B."/>
            <person name="Baker S."/>
            <person name="Barry K."/>
            <person name="Bills G."/>
            <person name="Bluhm B."/>
            <person name="Cannon C."/>
            <person name="Castanera R."/>
            <person name="Culley D."/>
            <person name="Daum C."/>
            <person name="Ezra D."/>
            <person name="Gonzalez J."/>
            <person name="Henrissat B."/>
            <person name="Kuo A."/>
            <person name="Liang C."/>
            <person name="Lipzen A."/>
            <person name="Lutzoni F."/>
            <person name="Magnuson J."/>
            <person name="Mondo S."/>
            <person name="Nolan M."/>
            <person name="Ohm R."/>
            <person name="Pangilinan J."/>
            <person name="Park H.-J."/>
            <person name="Ramirez L."/>
            <person name="Alfaro M."/>
            <person name="Sun H."/>
            <person name="Tritt A."/>
            <person name="Yoshinaga Y."/>
            <person name="Zwiers L.-H."/>
            <person name="Turgeon B."/>
            <person name="Goodwin S."/>
            <person name="Spatafora J."/>
            <person name="Crous P."/>
            <person name="Grigoriev I."/>
        </authorList>
    </citation>
    <scope>NUCLEOTIDE SEQUENCE</scope>
    <source>
        <strain evidence="4">CBS 121739</strain>
    </source>
</reference>
<organism evidence="4 5">
    <name type="scientific">Pseudovirgaria hyperparasitica</name>
    <dbReference type="NCBI Taxonomy" id="470096"/>
    <lineage>
        <taxon>Eukaryota</taxon>
        <taxon>Fungi</taxon>
        <taxon>Dikarya</taxon>
        <taxon>Ascomycota</taxon>
        <taxon>Pezizomycotina</taxon>
        <taxon>Dothideomycetes</taxon>
        <taxon>Dothideomycetes incertae sedis</taxon>
        <taxon>Acrospermales</taxon>
        <taxon>Acrospermaceae</taxon>
        <taxon>Pseudovirgaria</taxon>
    </lineage>
</organism>
<feature type="coiled-coil region" evidence="1">
    <location>
        <begin position="480"/>
        <end position="507"/>
    </location>
</feature>
<evidence type="ECO:0000259" key="3">
    <source>
        <dbReference type="Pfam" id="PF15456"/>
    </source>
</evidence>
<name>A0A6A6WIY8_9PEZI</name>
<feature type="region of interest" description="Disordered" evidence="2">
    <location>
        <begin position="525"/>
        <end position="550"/>
    </location>
</feature>
<evidence type="ECO:0000256" key="2">
    <source>
        <dbReference type="SAM" id="MobiDB-lite"/>
    </source>
</evidence>
<dbReference type="RefSeq" id="XP_033604527.1">
    <property type="nucleotide sequence ID" value="XM_033749243.1"/>
</dbReference>
<dbReference type="Pfam" id="PF15456">
    <property type="entry name" value="Uds1"/>
    <property type="match status" value="1"/>
</dbReference>
<dbReference type="EMBL" id="ML996566">
    <property type="protein sequence ID" value="KAF2762076.1"/>
    <property type="molecule type" value="Genomic_DNA"/>
</dbReference>
<feature type="domain" description="Up-regulated during septation protein 1" evidence="3">
    <location>
        <begin position="402"/>
        <end position="518"/>
    </location>
</feature>
<dbReference type="GeneID" id="54490297"/>
<dbReference type="Proteomes" id="UP000799437">
    <property type="component" value="Unassembled WGS sequence"/>
</dbReference>
<gene>
    <name evidence="4" type="ORF">EJ05DRAFT_535357</name>
</gene>
<dbReference type="AlphaFoldDB" id="A0A6A6WIY8"/>
<feature type="region of interest" description="Disordered" evidence="2">
    <location>
        <begin position="243"/>
        <end position="381"/>
    </location>
</feature>
<protein>
    <recommendedName>
        <fullName evidence="3">Up-regulated during septation protein 1 domain-containing protein</fullName>
    </recommendedName>
</protein>
<sequence>MTHIANCMRLPEDKPGAAYGIVHPSDTRVSTGKDSSKLYKRGSHLGTSTASRQIIYQLRPSYPPKRPLEKVPSSSPQPFISPDRAMALAIGRSPSSLSDTAVTLEHHQSIWQMKPWGGDLYRRRKVSVPELSAAMATVQENSLDSPTIPGRPALLRSASAVPVGHERCSSAPGNAWHQGPFGDALLSCVTGPAPLRPDHWNRDIFTSDSPHSAALPYTSQISKKPLSPILSPTAVPRPVLKVDTKTTLVDDDNDVPPRPPPKSPLMSRRGSPALRRMNSDGKIAPLFPAGPQSAPALEGRRSPNFSQGAGSISHRAIASATERKKSPISEMNSSLQARPLHSRNQSDNTIMDRGRPYKQLNRERSRTCSETGKSAQTDTWHLPPGVRLSEALIHLPDDERASLHKQSMYQAEKFAVLHKKDVTVLSRELRALDERCEYLRKTYKSLRDGRQKLHCRMISYLKRTEFVFSRESLLKQEEALAELDTSIDDWILKLEQAENRRLRVRQKLLEHVAAALLLDSEHSRPMVVTPTTPPRSPIKVDSPRRGPERREVESIKIYADGRALDLFSDIQQAIGQLCEPSA</sequence>
<feature type="compositionally biased region" description="Basic and acidic residues" evidence="2">
    <location>
        <begin position="541"/>
        <end position="550"/>
    </location>
</feature>
<proteinExistence type="predicted"/>
<feature type="compositionally biased region" description="Polar residues" evidence="2">
    <location>
        <begin position="368"/>
        <end position="379"/>
    </location>
</feature>
<dbReference type="InterPro" id="IPR029191">
    <property type="entry name" value="Uds1"/>
</dbReference>
<evidence type="ECO:0000313" key="5">
    <source>
        <dbReference type="Proteomes" id="UP000799437"/>
    </source>
</evidence>
<feature type="compositionally biased region" description="Basic and acidic residues" evidence="2">
    <location>
        <begin position="350"/>
        <end position="367"/>
    </location>
</feature>
<keyword evidence="5" id="KW-1185">Reference proteome</keyword>
<evidence type="ECO:0000256" key="1">
    <source>
        <dbReference type="SAM" id="Coils"/>
    </source>
</evidence>
<feature type="compositionally biased region" description="Polar residues" evidence="2">
    <location>
        <begin position="329"/>
        <end position="349"/>
    </location>
</feature>